<keyword evidence="1" id="KW-1133">Transmembrane helix</keyword>
<feature type="transmembrane region" description="Helical" evidence="1">
    <location>
        <begin position="78"/>
        <end position="103"/>
    </location>
</feature>
<comment type="caution">
    <text evidence="2">The sequence shown here is derived from an EMBL/GenBank/DDBJ whole genome shotgun (WGS) entry which is preliminary data.</text>
</comment>
<proteinExistence type="predicted"/>
<evidence type="ECO:0000313" key="3">
    <source>
        <dbReference type="Proteomes" id="UP001189429"/>
    </source>
</evidence>
<keyword evidence="1" id="KW-0812">Transmembrane</keyword>
<dbReference type="EMBL" id="CAUYUJ010015171">
    <property type="protein sequence ID" value="CAK0850708.1"/>
    <property type="molecule type" value="Genomic_DNA"/>
</dbReference>
<accession>A0ABN9TWN7</accession>
<name>A0ABN9TWN7_9DINO</name>
<protein>
    <submittedName>
        <fullName evidence="2">Uncharacterized protein</fullName>
    </submittedName>
</protein>
<evidence type="ECO:0000256" key="1">
    <source>
        <dbReference type="SAM" id="Phobius"/>
    </source>
</evidence>
<gene>
    <name evidence="2" type="ORF">PCOR1329_LOCUS43027</name>
</gene>
<evidence type="ECO:0000313" key="2">
    <source>
        <dbReference type="EMBL" id="CAK0850708.1"/>
    </source>
</evidence>
<keyword evidence="3" id="KW-1185">Reference proteome</keyword>
<dbReference type="Proteomes" id="UP001189429">
    <property type="component" value="Unassembled WGS sequence"/>
</dbReference>
<organism evidence="2 3">
    <name type="scientific">Prorocentrum cordatum</name>
    <dbReference type="NCBI Taxonomy" id="2364126"/>
    <lineage>
        <taxon>Eukaryota</taxon>
        <taxon>Sar</taxon>
        <taxon>Alveolata</taxon>
        <taxon>Dinophyceae</taxon>
        <taxon>Prorocentrales</taxon>
        <taxon>Prorocentraceae</taxon>
        <taxon>Prorocentrum</taxon>
    </lineage>
</organism>
<keyword evidence="1" id="KW-0472">Membrane</keyword>
<reference evidence="2" key="1">
    <citation type="submission" date="2023-10" db="EMBL/GenBank/DDBJ databases">
        <authorList>
            <person name="Chen Y."/>
            <person name="Shah S."/>
            <person name="Dougan E. K."/>
            <person name="Thang M."/>
            <person name="Chan C."/>
        </authorList>
    </citation>
    <scope>NUCLEOTIDE SEQUENCE [LARGE SCALE GENOMIC DNA]</scope>
</reference>
<sequence>MHWALDTPTAYSGAFGVGAVFGTRLSSTQPCICHCDFGPDRGLLDVIQGQLDRCTAAGLAPAPPRPSSELAWSSAWCWLLAGLGLGIIVGVLLGGYLALALVGRVDWQGSFQRAVGDRPQTQSVLPGTEALHCASESCDAMFKACPGNVYGFDPLSEEQKEDIHLRGLQLARVLGYKVTPSATAGAARRWRVSDPGHSKFSCELEDSDMLPGNRAVVRGDCGLYLVDEDEEDWVSVERVPNRQLDEWLEKKRSGPGRDLRIHPIQRGSAGRRSALLKESVNLFKVPRFEDWPFDGPSVADEVLTEVTKAGLELQLYPTWWESKSGVNPQSSVAREVRLCFDYLRCFQSHDQLNLPALWGVDLICRRVIVCQRAVRRSPKNPDFSGFERFLQASLDDSGGLRTSEFDKHMAESQKTDATVLKQFRLWQEELEADAKRQAAKPGGKSSPG</sequence>